<protein>
    <recommendedName>
        <fullName evidence="3">DUF4390 domain-containing protein</fullName>
    </recommendedName>
</protein>
<dbReference type="OrthoDB" id="6198507at2"/>
<dbReference type="Pfam" id="PF14334">
    <property type="entry name" value="DUF4390"/>
    <property type="match status" value="1"/>
</dbReference>
<name>A0A1H2Q6Z8_THIRO</name>
<gene>
    <name evidence="1" type="ORF">SAMN05421783_101147</name>
</gene>
<evidence type="ECO:0000313" key="1">
    <source>
        <dbReference type="EMBL" id="SDW02946.1"/>
    </source>
</evidence>
<dbReference type="AlphaFoldDB" id="A0A1H2Q6Z8"/>
<dbReference type="InterPro" id="IPR025500">
    <property type="entry name" value="DUF4390"/>
</dbReference>
<evidence type="ECO:0008006" key="3">
    <source>
        <dbReference type="Google" id="ProtNLM"/>
    </source>
</evidence>
<accession>A0A1H2Q6Z8</accession>
<reference evidence="2" key="1">
    <citation type="submission" date="2016-10" db="EMBL/GenBank/DDBJ databases">
        <authorList>
            <person name="Varghese N."/>
            <person name="Submissions S."/>
        </authorList>
    </citation>
    <scope>NUCLEOTIDE SEQUENCE [LARGE SCALE GENOMIC DNA]</scope>
    <source>
        <strain evidence="2">DSM 217</strain>
    </source>
</reference>
<dbReference type="STRING" id="1058.SAMN05421783_101147"/>
<dbReference type="RefSeq" id="WP_093027143.1">
    <property type="nucleotide sequence ID" value="NZ_FNNZ01000001.1"/>
</dbReference>
<evidence type="ECO:0000313" key="2">
    <source>
        <dbReference type="Proteomes" id="UP000198816"/>
    </source>
</evidence>
<dbReference type="Proteomes" id="UP000198816">
    <property type="component" value="Unassembled WGS sequence"/>
</dbReference>
<sequence>MTGRPAHQTRWLLPAALLLAPLFLLASVAFGAAKDGLRVEQVETRLVDDMFFMNALLDYRFSTEALEALENGVPLTILVQIQIRRVGAWLWEDSQLDLQLRYAIRYKPLSERYEVYRLPGTEGRSFVSRDAAIRALGEIVDLSLIGASSLDDDTDYEVQIRASLDIEELPLPLRPMAYLKPSWKLSSGWSKWPLTP</sequence>
<dbReference type="EMBL" id="FNNZ01000001">
    <property type="protein sequence ID" value="SDW02946.1"/>
    <property type="molecule type" value="Genomic_DNA"/>
</dbReference>
<keyword evidence="2" id="KW-1185">Reference proteome</keyword>
<proteinExistence type="predicted"/>
<organism evidence="1 2">
    <name type="scientific">Thiocapsa roseopersicina</name>
    <dbReference type="NCBI Taxonomy" id="1058"/>
    <lineage>
        <taxon>Bacteria</taxon>
        <taxon>Pseudomonadati</taxon>
        <taxon>Pseudomonadota</taxon>
        <taxon>Gammaproteobacteria</taxon>
        <taxon>Chromatiales</taxon>
        <taxon>Chromatiaceae</taxon>
        <taxon>Thiocapsa</taxon>
    </lineage>
</organism>